<evidence type="ECO:0000313" key="2">
    <source>
        <dbReference type="Proteomes" id="UP000597762"/>
    </source>
</evidence>
<protein>
    <submittedName>
        <fullName evidence="1">Uncharacterized protein</fullName>
    </submittedName>
</protein>
<dbReference type="AlphaFoldDB" id="A0A812AKZ8"/>
<accession>A0A812AKZ8</accession>
<name>A0A812AKZ8_ACAPH</name>
<dbReference type="EMBL" id="CAHIKZ030000064">
    <property type="protein sequence ID" value="CAE1148056.1"/>
    <property type="molecule type" value="Genomic_DNA"/>
</dbReference>
<gene>
    <name evidence="1" type="ORF">SPHA_2322</name>
</gene>
<organism evidence="1 2">
    <name type="scientific">Acanthosepion pharaonis</name>
    <name type="common">Pharaoh cuttlefish</name>
    <name type="synonym">Sepia pharaonis</name>
    <dbReference type="NCBI Taxonomy" id="158019"/>
    <lineage>
        <taxon>Eukaryota</taxon>
        <taxon>Metazoa</taxon>
        <taxon>Spiralia</taxon>
        <taxon>Lophotrochozoa</taxon>
        <taxon>Mollusca</taxon>
        <taxon>Cephalopoda</taxon>
        <taxon>Coleoidea</taxon>
        <taxon>Decapodiformes</taxon>
        <taxon>Sepiida</taxon>
        <taxon>Sepiina</taxon>
        <taxon>Sepiidae</taxon>
        <taxon>Acanthosepion</taxon>
    </lineage>
</organism>
<reference evidence="1" key="1">
    <citation type="submission" date="2021-01" db="EMBL/GenBank/DDBJ databases">
        <authorList>
            <person name="Li R."/>
            <person name="Bekaert M."/>
        </authorList>
    </citation>
    <scope>NUCLEOTIDE SEQUENCE</scope>
    <source>
        <strain evidence="1">Farmed</strain>
    </source>
</reference>
<comment type="caution">
    <text evidence="1">The sequence shown here is derived from an EMBL/GenBank/DDBJ whole genome shotgun (WGS) entry which is preliminary data.</text>
</comment>
<dbReference type="Proteomes" id="UP000597762">
    <property type="component" value="Unassembled WGS sequence"/>
</dbReference>
<evidence type="ECO:0000313" key="1">
    <source>
        <dbReference type="EMBL" id="CAE1148056.1"/>
    </source>
</evidence>
<keyword evidence="2" id="KW-1185">Reference proteome</keyword>
<proteinExistence type="predicted"/>
<sequence>MQSVLFVAPRVFLRKISFMTKKGVVFHFKETYRFSFFLSLSIHYSFSSSKKYQFAFSFSPHPSFLVCQLLPLVITASSSIPERSADVSFLSLKLRIFTSNLRDIHILSRHATDIFTHFLAKLRTFKFLLAKLRTLTLFFAKLYDINTLPH</sequence>